<name>A0ABR1BNR8_NECAM</name>
<evidence type="ECO:0008006" key="6">
    <source>
        <dbReference type="Google" id="ProtNLM"/>
    </source>
</evidence>
<keyword evidence="2" id="KW-1015">Disulfide bond</keyword>
<dbReference type="InterPro" id="IPR000884">
    <property type="entry name" value="TSP1_rpt"/>
</dbReference>
<comment type="caution">
    <text evidence="4">The sequence shown here is derived from an EMBL/GenBank/DDBJ whole genome shotgun (WGS) entry which is preliminary data.</text>
</comment>
<dbReference type="SMART" id="SM00209">
    <property type="entry name" value="TSP1"/>
    <property type="match status" value="3"/>
</dbReference>
<dbReference type="PANTHER" id="PTHR22906:SF48">
    <property type="entry name" value="THROMBOSPONDIN TYPE 1 DOMAIN PROTEIN"/>
    <property type="match status" value="1"/>
</dbReference>
<organism evidence="4 5">
    <name type="scientific">Necator americanus</name>
    <name type="common">Human hookworm</name>
    <dbReference type="NCBI Taxonomy" id="51031"/>
    <lineage>
        <taxon>Eukaryota</taxon>
        <taxon>Metazoa</taxon>
        <taxon>Ecdysozoa</taxon>
        <taxon>Nematoda</taxon>
        <taxon>Chromadorea</taxon>
        <taxon>Rhabditida</taxon>
        <taxon>Rhabditina</taxon>
        <taxon>Rhabditomorpha</taxon>
        <taxon>Strongyloidea</taxon>
        <taxon>Ancylostomatidae</taxon>
        <taxon>Bunostominae</taxon>
        <taxon>Necator</taxon>
    </lineage>
</organism>
<gene>
    <name evidence="4" type="primary">Necator_chrI.g849</name>
    <name evidence="4" type="ORF">RB195_004726</name>
</gene>
<dbReference type="PRINTS" id="PR01705">
    <property type="entry name" value="TSP1REPEAT"/>
</dbReference>
<evidence type="ECO:0000256" key="1">
    <source>
        <dbReference type="ARBA" id="ARBA00022737"/>
    </source>
</evidence>
<accession>A0ABR1BNR8</accession>
<evidence type="ECO:0000256" key="3">
    <source>
        <dbReference type="SAM" id="SignalP"/>
    </source>
</evidence>
<sequence length="260" mass="27805">MFITALIVCLFEVAQAYIGTGVIAAGSCTTCQMSVGGGGWSQWSEWSRCGMTLGVMSQSRYRACSMPRCTGGVVSEARPCIVYIQRPAPQWSEWGPWSACSASCGGGVSQRTRVCVDPCTNCCLGTATESQACNTQPCCEWSPWSPWSECSVTCGTGGVTYRTRQCSCAEGCPGSSSEQMPCDAPIPCPVPTTPAPPPPPPPPPVQPPVAPPQQPSAPICLTTCYIPMPTCVTCTAYTTWTMLCCKPYGRRFKRYSNRIE</sequence>
<evidence type="ECO:0000256" key="2">
    <source>
        <dbReference type="ARBA" id="ARBA00023157"/>
    </source>
</evidence>
<feature type="chain" id="PRO_5046576150" description="Thrombospondin type 1 domain protein" evidence="3">
    <location>
        <begin position="17"/>
        <end position="260"/>
    </location>
</feature>
<keyword evidence="1" id="KW-0677">Repeat</keyword>
<dbReference type="Pfam" id="PF00090">
    <property type="entry name" value="TSP_1"/>
    <property type="match status" value="3"/>
</dbReference>
<dbReference type="PANTHER" id="PTHR22906">
    <property type="entry name" value="PROPERDIN"/>
    <property type="match status" value="1"/>
</dbReference>
<dbReference type="SUPFAM" id="SSF82895">
    <property type="entry name" value="TSP-1 type 1 repeat"/>
    <property type="match status" value="3"/>
</dbReference>
<evidence type="ECO:0000313" key="4">
    <source>
        <dbReference type="EMBL" id="KAK6726569.1"/>
    </source>
</evidence>
<evidence type="ECO:0000313" key="5">
    <source>
        <dbReference type="Proteomes" id="UP001303046"/>
    </source>
</evidence>
<feature type="signal peptide" evidence="3">
    <location>
        <begin position="1"/>
        <end position="16"/>
    </location>
</feature>
<proteinExistence type="predicted"/>
<keyword evidence="5" id="KW-1185">Reference proteome</keyword>
<dbReference type="Gene3D" id="2.20.100.10">
    <property type="entry name" value="Thrombospondin type-1 (TSP1) repeat"/>
    <property type="match status" value="3"/>
</dbReference>
<keyword evidence="3" id="KW-0732">Signal</keyword>
<dbReference type="InterPro" id="IPR052065">
    <property type="entry name" value="Compl_asym_regulator"/>
</dbReference>
<dbReference type="InterPro" id="IPR036383">
    <property type="entry name" value="TSP1_rpt_sf"/>
</dbReference>
<dbReference type="PROSITE" id="PS50092">
    <property type="entry name" value="TSP1"/>
    <property type="match status" value="2"/>
</dbReference>
<dbReference type="Proteomes" id="UP001303046">
    <property type="component" value="Unassembled WGS sequence"/>
</dbReference>
<protein>
    <recommendedName>
        <fullName evidence="6">Thrombospondin type 1 domain protein</fullName>
    </recommendedName>
</protein>
<reference evidence="4 5" key="1">
    <citation type="submission" date="2023-08" db="EMBL/GenBank/DDBJ databases">
        <title>A Necator americanus chromosomal reference genome.</title>
        <authorList>
            <person name="Ilik V."/>
            <person name="Petrzelkova K.J."/>
            <person name="Pardy F."/>
            <person name="Fuh T."/>
            <person name="Niatou-Singa F.S."/>
            <person name="Gouil Q."/>
            <person name="Baker L."/>
            <person name="Ritchie M.E."/>
            <person name="Jex A.R."/>
            <person name="Gazzola D."/>
            <person name="Li H."/>
            <person name="Toshio Fujiwara R."/>
            <person name="Zhan B."/>
            <person name="Aroian R.V."/>
            <person name="Pafco B."/>
            <person name="Schwarz E.M."/>
        </authorList>
    </citation>
    <scope>NUCLEOTIDE SEQUENCE [LARGE SCALE GENOMIC DNA]</scope>
    <source>
        <strain evidence="4 5">Aroian</strain>
        <tissue evidence="4">Whole animal</tissue>
    </source>
</reference>
<dbReference type="EMBL" id="JAVFWL010000001">
    <property type="protein sequence ID" value="KAK6726569.1"/>
    <property type="molecule type" value="Genomic_DNA"/>
</dbReference>